<gene>
    <name evidence="3" type="ORF">M7I_7826</name>
</gene>
<comment type="caution">
    <text evidence="3">The sequence shown here is derived from an EMBL/GenBank/DDBJ whole genome shotgun (WGS) entry which is preliminary data.</text>
</comment>
<feature type="transmembrane region" description="Helical" evidence="2">
    <location>
        <begin position="167"/>
        <end position="192"/>
    </location>
</feature>
<dbReference type="AlphaFoldDB" id="H0EYC7"/>
<dbReference type="EMBL" id="AGUE01000249">
    <property type="protein sequence ID" value="EHK96432.1"/>
    <property type="molecule type" value="Genomic_DNA"/>
</dbReference>
<keyword evidence="2" id="KW-0812">Transmembrane</keyword>
<feature type="transmembrane region" description="Helical" evidence="2">
    <location>
        <begin position="212"/>
        <end position="240"/>
    </location>
</feature>
<evidence type="ECO:0000256" key="1">
    <source>
        <dbReference type="SAM" id="MobiDB-lite"/>
    </source>
</evidence>
<protein>
    <submittedName>
        <fullName evidence="3">Uncharacterized protein</fullName>
    </submittedName>
</protein>
<dbReference type="Pfam" id="PF20246">
    <property type="entry name" value="DUF6601"/>
    <property type="match status" value="1"/>
</dbReference>
<keyword evidence="2" id="KW-0472">Membrane</keyword>
<keyword evidence="4" id="KW-1185">Reference proteome</keyword>
<evidence type="ECO:0000313" key="4">
    <source>
        <dbReference type="Proteomes" id="UP000005446"/>
    </source>
</evidence>
<reference evidence="3 4" key="1">
    <citation type="journal article" date="2012" name="Eukaryot. Cell">
        <title>Genome sequence of the fungus Glarea lozoyensis: the first genome sequence of a species from the Helotiaceae family.</title>
        <authorList>
            <person name="Youssar L."/>
            <person name="Gruening B.A."/>
            <person name="Erxleben A."/>
            <person name="Guenther S."/>
            <person name="Huettel W."/>
        </authorList>
    </citation>
    <scope>NUCLEOTIDE SEQUENCE [LARGE SCALE GENOMIC DNA]</scope>
    <source>
        <strain evidence="4">ATCC 74030 / MF5533</strain>
    </source>
</reference>
<feature type="compositionally biased region" description="Pro residues" evidence="1">
    <location>
        <begin position="29"/>
        <end position="41"/>
    </location>
</feature>
<dbReference type="PANTHER" id="PTHR34414:SF1">
    <property type="entry name" value="SUBTILISIN-LIKE SERINE PROTEASE"/>
    <property type="match status" value="1"/>
</dbReference>
<keyword evidence="2" id="KW-1133">Transmembrane helix</keyword>
<dbReference type="OrthoDB" id="5086500at2759"/>
<evidence type="ECO:0000256" key="2">
    <source>
        <dbReference type="SAM" id="Phobius"/>
    </source>
</evidence>
<accession>H0EYC7</accession>
<dbReference type="InterPro" id="IPR046536">
    <property type="entry name" value="DUF6601"/>
</dbReference>
<evidence type="ECO:0000313" key="3">
    <source>
        <dbReference type="EMBL" id="EHK96432.1"/>
    </source>
</evidence>
<proteinExistence type="predicted"/>
<dbReference type="InParanoid" id="H0EYC7"/>
<organism evidence="3 4">
    <name type="scientific">Glarea lozoyensis (strain ATCC 74030 / MF5533)</name>
    <dbReference type="NCBI Taxonomy" id="1104152"/>
    <lineage>
        <taxon>Eukaryota</taxon>
        <taxon>Fungi</taxon>
        <taxon>Dikarya</taxon>
        <taxon>Ascomycota</taxon>
        <taxon>Pezizomycotina</taxon>
        <taxon>Leotiomycetes</taxon>
        <taxon>Helotiales</taxon>
        <taxon>Helotiaceae</taxon>
        <taxon>Glarea</taxon>
    </lineage>
</organism>
<dbReference type="HOGENOM" id="CLU_043687_1_0_1"/>
<feature type="region of interest" description="Disordered" evidence="1">
    <location>
        <begin position="24"/>
        <end position="46"/>
    </location>
</feature>
<name>H0EYC7_GLAL7</name>
<dbReference type="PANTHER" id="PTHR34414">
    <property type="entry name" value="HET DOMAIN-CONTAINING PROTEIN-RELATED"/>
    <property type="match status" value="1"/>
</dbReference>
<sequence>MSYTDLPVPFPQACALNRDRFRLSSDTPAPSPSPSPSPSPPISLHSDQKADHTVVDYLPGYPAIPLIPNEILGFLRSYSLLILHPLDLDIAKETYLVPKDIDWVQWSKFICHFRQIRDEDVARRYHYGQLRLSRLNWLVRVFRPQHAHNMWFYELPHSSISDFVADYTFPIVFIFATLSLVLSSMQVVLSVPTELLWFEERSNDLQGIGRTFWVFSIAVVLLWALVCLLLLGIPVLVLGWQLSWGYKHRIKSNVKAKGIV</sequence>
<dbReference type="Proteomes" id="UP000005446">
    <property type="component" value="Unassembled WGS sequence"/>
</dbReference>